<dbReference type="InterPro" id="IPR005828">
    <property type="entry name" value="MFS_sugar_transport-like"/>
</dbReference>
<dbReference type="InterPro" id="IPR036259">
    <property type="entry name" value="MFS_trans_sf"/>
</dbReference>
<keyword evidence="4" id="KW-0769">Symport</keyword>
<evidence type="ECO:0000256" key="8">
    <source>
        <dbReference type="ARBA" id="ARBA00044504"/>
    </source>
</evidence>
<proteinExistence type="inferred from homology"/>
<evidence type="ECO:0000259" key="11">
    <source>
        <dbReference type="PROSITE" id="PS50850"/>
    </source>
</evidence>
<feature type="transmembrane region" description="Helical" evidence="10">
    <location>
        <begin position="191"/>
        <end position="210"/>
    </location>
</feature>
<protein>
    <recommendedName>
        <fullName evidence="7">H(+)/Pi cotransporter</fullName>
    </recommendedName>
</protein>
<dbReference type="InterPro" id="IPR020846">
    <property type="entry name" value="MFS_dom"/>
</dbReference>
<dbReference type="Gramene" id="TVU16217">
    <property type="protein sequence ID" value="TVU16217"/>
    <property type="gene ID" value="EJB05_39769"/>
</dbReference>
<keyword evidence="2" id="KW-0813">Transport</keyword>
<feature type="non-terminal residue" evidence="12">
    <location>
        <position position="1"/>
    </location>
</feature>
<feature type="domain" description="Major facilitator superfamily (MFS) profile" evidence="11">
    <location>
        <begin position="89"/>
        <end position="546"/>
    </location>
</feature>
<evidence type="ECO:0000256" key="10">
    <source>
        <dbReference type="SAM" id="Phobius"/>
    </source>
</evidence>
<feature type="transmembrane region" description="Helical" evidence="10">
    <location>
        <begin position="277"/>
        <end position="298"/>
    </location>
</feature>
<dbReference type="Pfam" id="PF00083">
    <property type="entry name" value="Sugar_tr"/>
    <property type="match status" value="1"/>
</dbReference>
<evidence type="ECO:0000256" key="2">
    <source>
        <dbReference type="ARBA" id="ARBA00022592"/>
    </source>
</evidence>
<feature type="transmembrane region" description="Helical" evidence="10">
    <location>
        <begin position="434"/>
        <end position="455"/>
    </location>
</feature>
<gene>
    <name evidence="12" type="ORF">EJB05_39769</name>
</gene>
<dbReference type="Gene3D" id="1.20.1250.20">
    <property type="entry name" value="MFS general substrate transporter like domains"/>
    <property type="match status" value="1"/>
</dbReference>
<keyword evidence="3 10" id="KW-0812">Transmembrane</keyword>
<evidence type="ECO:0000256" key="9">
    <source>
        <dbReference type="SAM" id="MobiDB-lite"/>
    </source>
</evidence>
<evidence type="ECO:0000256" key="1">
    <source>
        <dbReference type="ARBA" id="ARBA00004141"/>
    </source>
</evidence>
<accession>A0A5J9TYG5</accession>
<feature type="region of interest" description="Disordered" evidence="9">
    <location>
        <begin position="20"/>
        <end position="67"/>
    </location>
</feature>
<keyword evidence="2" id="KW-0592">Phosphate transport</keyword>
<dbReference type="PROSITE" id="PS00217">
    <property type="entry name" value="SUGAR_TRANSPORT_2"/>
    <property type="match status" value="1"/>
</dbReference>
<evidence type="ECO:0000313" key="12">
    <source>
        <dbReference type="EMBL" id="TVU16217.1"/>
    </source>
</evidence>
<evidence type="ECO:0000256" key="5">
    <source>
        <dbReference type="ARBA" id="ARBA00022989"/>
    </source>
</evidence>
<evidence type="ECO:0000256" key="4">
    <source>
        <dbReference type="ARBA" id="ARBA00022847"/>
    </source>
</evidence>
<name>A0A5J9TYG5_9POAL</name>
<feature type="transmembrane region" description="Helical" evidence="10">
    <location>
        <begin position="249"/>
        <end position="271"/>
    </location>
</feature>
<reference evidence="12 13" key="1">
    <citation type="journal article" date="2019" name="Sci. Rep.">
        <title>A high-quality genome of Eragrostis curvula grass provides insights into Poaceae evolution and supports new strategies to enhance forage quality.</title>
        <authorList>
            <person name="Carballo J."/>
            <person name="Santos B.A.C.M."/>
            <person name="Zappacosta D."/>
            <person name="Garbus I."/>
            <person name="Selva J.P."/>
            <person name="Gallo C.A."/>
            <person name="Diaz A."/>
            <person name="Albertini E."/>
            <person name="Caccamo M."/>
            <person name="Echenique V."/>
        </authorList>
    </citation>
    <scope>NUCLEOTIDE SEQUENCE [LARGE SCALE GENOMIC DNA]</scope>
    <source>
        <strain evidence="13">cv. Victoria</strain>
        <tissue evidence="12">Leaf</tissue>
    </source>
</reference>
<feature type="transmembrane region" description="Helical" evidence="10">
    <location>
        <begin position="377"/>
        <end position="394"/>
    </location>
</feature>
<feature type="transmembrane region" description="Helical" evidence="10">
    <location>
        <begin position="216"/>
        <end position="237"/>
    </location>
</feature>
<evidence type="ECO:0000313" key="13">
    <source>
        <dbReference type="Proteomes" id="UP000324897"/>
    </source>
</evidence>
<feature type="transmembrane region" description="Helical" evidence="10">
    <location>
        <begin position="522"/>
        <end position="541"/>
    </location>
</feature>
<dbReference type="PROSITE" id="PS50850">
    <property type="entry name" value="MFS"/>
    <property type="match status" value="1"/>
</dbReference>
<keyword evidence="13" id="KW-1185">Reference proteome</keyword>
<comment type="subcellular location">
    <subcellularLocation>
        <location evidence="1">Membrane</location>
        <topology evidence="1">Multi-pass membrane protein</topology>
    </subcellularLocation>
</comment>
<feature type="transmembrane region" description="Helical" evidence="10">
    <location>
        <begin position="461"/>
        <end position="484"/>
    </location>
</feature>
<organism evidence="12 13">
    <name type="scientific">Eragrostis curvula</name>
    <name type="common">weeping love grass</name>
    <dbReference type="NCBI Taxonomy" id="38414"/>
    <lineage>
        <taxon>Eukaryota</taxon>
        <taxon>Viridiplantae</taxon>
        <taxon>Streptophyta</taxon>
        <taxon>Embryophyta</taxon>
        <taxon>Tracheophyta</taxon>
        <taxon>Spermatophyta</taxon>
        <taxon>Magnoliopsida</taxon>
        <taxon>Liliopsida</taxon>
        <taxon>Poales</taxon>
        <taxon>Poaceae</taxon>
        <taxon>PACMAD clade</taxon>
        <taxon>Chloridoideae</taxon>
        <taxon>Eragrostideae</taxon>
        <taxon>Eragrostidinae</taxon>
        <taxon>Eragrostis</taxon>
    </lineage>
</organism>
<dbReference type="InterPro" id="IPR005829">
    <property type="entry name" value="Sugar_transporter_CS"/>
</dbReference>
<feature type="compositionally biased region" description="Basic residues" evidence="9">
    <location>
        <begin position="24"/>
        <end position="66"/>
    </location>
</feature>
<feature type="transmembrane region" description="Helical" evidence="10">
    <location>
        <begin position="160"/>
        <end position="179"/>
    </location>
</feature>
<feature type="transmembrane region" description="Helical" evidence="10">
    <location>
        <begin position="406"/>
        <end position="427"/>
    </location>
</feature>
<dbReference type="GO" id="GO:0006817">
    <property type="term" value="P:phosphate ion transport"/>
    <property type="evidence" value="ECO:0007669"/>
    <property type="project" value="UniProtKB-KW"/>
</dbReference>
<dbReference type="GO" id="GO:0015293">
    <property type="term" value="F:symporter activity"/>
    <property type="evidence" value="ECO:0007669"/>
    <property type="project" value="UniProtKB-KW"/>
</dbReference>
<comment type="caution">
    <text evidence="12">The sequence shown here is derived from an EMBL/GenBank/DDBJ whole genome shotgun (WGS) entry which is preliminary data.</text>
</comment>
<evidence type="ECO:0000256" key="6">
    <source>
        <dbReference type="ARBA" id="ARBA00023136"/>
    </source>
</evidence>
<dbReference type="GO" id="GO:0016020">
    <property type="term" value="C:membrane"/>
    <property type="evidence" value="ECO:0007669"/>
    <property type="project" value="UniProtKB-SubCell"/>
</dbReference>
<dbReference type="PANTHER" id="PTHR24064">
    <property type="entry name" value="SOLUTE CARRIER FAMILY 22 MEMBER"/>
    <property type="match status" value="1"/>
</dbReference>
<comment type="similarity">
    <text evidence="8">Belongs to the major facilitator superfamily. Phosphate:H(+) symporter (TC 2.A.1.9) family.</text>
</comment>
<evidence type="ECO:0000256" key="3">
    <source>
        <dbReference type="ARBA" id="ARBA00022692"/>
    </source>
</evidence>
<sequence>MPCLFSAYKYNATAISYNSSPRNTHTHSAIRARHKRTPKKHTQALICPRRRSRSSPPPARRKKKGGQRLGIDDALTAHAGEFGRWQLRHFVLVSAAWALEALHTMVIIFADREPAMACAAGDGRCGDRCAAGAAGWEWVDGAASSTVAEWGLVCGERYKVGLVQAVFFAGCMIGAGVFGHLSDSFLGRKGSLQVVCVLNAAFGLLTALAPNYWAYAALRLLTGFSTGSVGVLAFVLATEPIGPSRRGTVGMSTFYFFSGGIAALAGVAALFPHSWRLLYVVTSLPSIAFVVAVMPFVSESPRWYLVRRRVDDAMRVIRAIAAANGRHVPDDVTLKLDNEDEEEAAGKNGGGDESPAAATASGSIVDVFRSRTTRVRLVLSVFINLLTSVVYYGLTLNVVNLKTNLYVSVVVNSIAEMPAYLLTALLLDHLGRKPLAIGTMLLSGIFCTAGSLIPGAGVMRVVRMVCGMVGIFGVAATYNLLFIYTAELFPTSVRNAAMGCATQAAQMGAIVAPLVVVLGERVPFAVFGACGIIGALLVVYLPETMNKPLYDTMAGMEEGEKSLLK</sequence>
<keyword evidence="5 10" id="KW-1133">Transmembrane helix</keyword>
<evidence type="ECO:0000256" key="7">
    <source>
        <dbReference type="ARBA" id="ARBA00032043"/>
    </source>
</evidence>
<dbReference type="AlphaFoldDB" id="A0A5J9TYG5"/>
<dbReference type="PROSITE" id="PS00216">
    <property type="entry name" value="SUGAR_TRANSPORT_1"/>
    <property type="match status" value="1"/>
</dbReference>
<dbReference type="Proteomes" id="UP000324897">
    <property type="component" value="Unassembled WGS sequence"/>
</dbReference>
<feature type="transmembrane region" description="Helical" evidence="10">
    <location>
        <begin position="496"/>
        <end position="516"/>
    </location>
</feature>
<dbReference type="OrthoDB" id="3936150at2759"/>
<keyword evidence="6 10" id="KW-0472">Membrane</keyword>
<dbReference type="EMBL" id="RWGY01000031">
    <property type="protein sequence ID" value="TVU16217.1"/>
    <property type="molecule type" value="Genomic_DNA"/>
</dbReference>
<dbReference type="SUPFAM" id="SSF103473">
    <property type="entry name" value="MFS general substrate transporter"/>
    <property type="match status" value="1"/>
</dbReference>